<evidence type="ECO:0000256" key="1">
    <source>
        <dbReference type="SAM" id="SignalP"/>
    </source>
</evidence>
<comment type="caution">
    <text evidence="2">The sequence shown here is derived from an EMBL/GenBank/DDBJ whole genome shotgun (WGS) entry which is preliminary data.</text>
</comment>
<keyword evidence="1" id="KW-0732">Signal</keyword>
<dbReference type="AlphaFoldDB" id="A0ABD2NGD4"/>
<reference evidence="2 3" key="1">
    <citation type="journal article" date="2021" name="BMC Biol.">
        <title>Horizontally acquired antibacterial genes associated with adaptive radiation of ladybird beetles.</title>
        <authorList>
            <person name="Li H.S."/>
            <person name="Tang X.F."/>
            <person name="Huang Y.H."/>
            <person name="Xu Z.Y."/>
            <person name="Chen M.L."/>
            <person name="Du X.Y."/>
            <person name="Qiu B.Y."/>
            <person name="Chen P.T."/>
            <person name="Zhang W."/>
            <person name="Slipinski A."/>
            <person name="Escalona H.E."/>
            <person name="Waterhouse R.M."/>
            <person name="Zwick A."/>
            <person name="Pang H."/>
        </authorList>
    </citation>
    <scope>NUCLEOTIDE SEQUENCE [LARGE SCALE GENOMIC DNA]</scope>
    <source>
        <strain evidence="2">SYSU2018</strain>
    </source>
</reference>
<evidence type="ECO:0000313" key="3">
    <source>
        <dbReference type="Proteomes" id="UP001516400"/>
    </source>
</evidence>
<evidence type="ECO:0000313" key="2">
    <source>
        <dbReference type="EMBL" id="KAL3277549.1"/>
    </source>
</evidence>
<feature type="chain" id="PRO_5044868027" evidence="1">
    <location>
        <begin position="17"/>
        <end position="95"/>
    </location>
</feature>
<feature type="signal peptide" evidence="1">
    <location>
        <begin position="1"/>
        <end position="16"/>
    </location>
</feature>
<name>A0ABD2NGD4_9CUCU</name>
<keyword evidence="3" id="KW-1185">Reference proteome</keyword>
<gene>
    <name evidence="2" type="ORF">HHI36_012893</name>
</gene>
<protein>
    <submittedName>
        <fullName evidence="2">Uncharacterized protein</fullName>
    </submittedName>
</protein>
<sequence length="95" mass="10936">MILLVVMATTSSFSLLIPDSSEVQYKTKAASEKHHDLWCYKCDTMIDGENCLDLHGNFSNMNMKCNKEQKKCQVDLNFKIHPEQFDVDLHNQLLA</sequence>
<dbReference type="Proteomes" id="UP001516400">
    <property type="component" value="Unassembled WGS sequence"/>
</dbReference>
<dbReference type="EMBL" id="JABFTP020000103">
    <property type="protein sequence ID" value="KAL3277549.1"/>
    <property type="molecule type" value="Genomic_DNA"/>
</dbReference>
<proteinExistence type="predicted"/>
<accession>A0ABD2NGD4</accession>
<organism evidence="2 3">
    <name type="scientific">Cryptolaemus montrouzieri</name>
    <dbReference type="NCBI Taxonomy" id="559131"/>
    <lineage>
        <taxon>Eukaryota</taxon>
        <taxon>Metazoa</taxon>
        <taxon>Ecdysozoa</taxon>
        <taxon>Arthropoda</taxon>
        <taxon>Hexapoda</taxon>
        <taxon>Insecta</taxon>
        <taxon>Pterygota</taxon>
        <taxon>Neoptera</taxon>
        <taxon>Endopterygota</taxon>
        <taxon>Coleoptera</taxon>
        <taxon>Polyphaga</taxon>
        <taxon>Cucujiformia</taxon>
        <taxon>Coccinelloidea</taxon>
        <taxon>Coccinellidae</taxon>
        <taxon>Scymninae</taxon>
        <taxon>Scymnini</taxon>
        <taxon>Cryptolaemus</taxon>
    </lineage>
</organism>